<dbReference type="OrthoDB" id="2151789at2759"/>
<dbReference type="InterPro" id="IPR016166">
    <property type="entry name" value="FAD-bd_PCMH"/>
</dbReference>
<dbReference type="AlphaFoldDB" id="A0A2I2GSE3"/>
<dbReference type="SUPFAM" id="SSF56176">
    <property type="entry name" value="FAD-binding/transporter-associated domain-like"/>
    <property type="match status" value="1"/>
</dbReference>
<evidence type="ECO:0000256" key="5">
    <source>
        <dbReference type="SAM" id="SignalP"/>
    </source>
</evidence>
<dbReference type="InterPro" id="IPR016167">
    <property type="entry name" value="FAD-bd_PCMH_sub1"/>
</dbReference>
<dbReference type="Gene3D" id="3.30.465.10">
    <property type="match status" value="1"/>
</dbReference>
<dbReference type="InterPro" id="IPR036318">
    <property type="entry name" value="FAD-bd_PCMH-like_sf"/>
</dbReference>
<accession>A0A2I2GSE3</accession>
<comment type="similarity">
    <text evidence="1">Belongs to the oxygen-dependent FAD-linked oxidoreductase family.</text>
</comment>
<dbReference type="InterPro" id="IPR050416">
    <property type="entry name" value="FAD-linked_Oxidoreductase"/>
</dbReference>
<dbReference type="STRING" id="1392250.A0A2I2GSE3"/>
<feature type="chain" id="PRO_5014197805" evidence="5">
    <location>
        <begin position="18"/>
        <end position="523"/>
    </location>
</feature>
<dbReference type="GeneID" id="36558252"/>
<dbReference type="Pfam" id="PF01565">
    <property type="entry name" value="FAD_binding_4"/>
    <property type="match status" value="1"/>
</dbReference>
<proteinExistence type="inferred from homology"/>
<comment type="caution">
    <text evidence="7">The sequence shown here is derived from an EMBL/GenBank/DDBJ whole genome shotgun (WGS) entry which is preliminary data.</text>
</comment>
<dbReference type="PROSITE" id="PS51257">
    <property type="entry name" value="PROKAR_LIPOPROTEIN"/>
    <property type="match status" value="1"/>
</dbReference>
<dbReference type="Gene3D" id="3.40.462.20">
    <property type="match status" value="1"/>
</dbReference>
<name>A0A2I2GSE3_9EURO</name>
<keyword evidence="4" id="KW-0560">Oxidoreductase</keyword>
<dbReference type="VEuPathDB" id="FungiDB:P170DRAFT_443498"/>
<reference evidence="7 8" key="1">
    <citation type="submission" date="2016-12" db="EMBL/GenBank/DDBJ databases">
        <title>The genomes of Aspergillus section Nigri reveals drivers in fungal speciation.</title>
        <authorList>
            <consortium name="DOE Joint Genome Institute"/>
            <person name="Vesth T.C."/>
            <person name="Nybo J."/>
            <person name="Theobald S."/>
            <person name="Brandl J."/>
            <person name="Frisvad J.C."/>
            <person name="Nielsen K.F."/>
            <person name="Lyhne E.K."/>
            <person name="Kogle M.E."/>
            <person name="Kuo A."/>
            <person name="Riley R."/>
            <person name="Clum A."/>
            <person name="Nolan M."/>
            <person name="Lipzen A."/>
            <person name="Salamov A."/>
            <person name="Henrissat B."/>
            <person name="Wiebenga A."/>
            <person name="De Vries R.P."/>
            <person name="Grigoriev I.V."/>
            <person name="Mortensen U.H."/>
            <person name="Andersen M.R."/>
            <person name="Baker S.E."/>
        </authorList>
    </citation>
    <scope>NUCLEOTIDE SEQUENCE [LARGE SCALE GENOMIC DNA]</scope>
    <source>
        <strain evidence="7 8">IBT 23096</strain>
    </source>
</reference>
<keyword evidence="3" id="KW-0274">FAD</keyword>
<feature type="signal peptide" evidence="5">
    <location>
        <begin position="1"/>
        <end position="17"/>
    </location>
</feature>
<evidence type="ECO:0000259" key="6">
    <source>
        <dbReference type="PROSITE" id="PS51387"/>
    </source>
</evidence>
<sequence length="523" mass="56755">MRNFILPLVLLVASCDAGRNTPVVLNASNNIATSEACISLHSQYPALTLFPNETGFDSQTHVESWSAAAWLTPACVFTPLKTEHVSVAVKTFAEMRVPFAIRGRGGMPISDAANSNSSGVLISNSNFTTLRLSKDHSYISASPGNIWENVYKALEPYKLAAVGARLGVVGVSGFTLWGGVSFFAYKHGLASSNVRAFECVLGDGTIVEATAWNQHSDLFWALKGGGNNFCFVTRFDFQTLPAATIHVGSTSYNASSGDAFLDSVYNWAVNGSADTNSAVLPLVNLGNGAPSPSYSSTLFYNGNDSSPVALRNFTEPAKSMSPLSNTFRRRTMYNYTLETDAPFKMDPSPALNYRQRFHTFSFRVDREAMQYIHDVYIASVQPLLNISGFYTGLGYNIITPGLIRPGNEADGGNPQGIDEADYPAFWMESSLSWSEAADDGRIDAFVRSVGANLTTYLENRGLLTPFLYPNQADDTQAVFDQYPARNVASLKDVRDKYDSAGVFTELVPGGFKLAHATSARGRS</sequence>
<dbReference type="RefSeq" id="XP_024711088.1">
    <property type="nucleotide sequence ID" value="XM_024850553.1"/>
</dbReference>
<dbReference type="PROSITE" id="PS51387">
    <property type="entry name" value="FAD_PCMH"/>
    <property type="match status" value="1"/>
</dbReference>
<dbReference type="GO" id="GO:0016491">
    <property type="term" value="F:oxidoreductase activity"/>
    <property type="evidence" value="ECO:0007669"/>
    <property type="project" value="UniProtKB-KW"/>
</dbReference>
<dbReference type="PANTHER" id="PTHR42973:SF54">
    <property type="entry name" value="FAD-BINDING PCMH-TYPE DOMAIN-CONTAINING PROTEIN"/>
    <property type="match status" value="1"/>
</dbReference>
<feature type="domain" description="FAD-binding PCMH-type" evidence="6">
    <location>
        <begin position="69"/>
        <end position="242"/>
    </location>
</feature>
<dbReference type="GO" id="GO:0071949">
    <property type="term" value="F:FAD binding"/>
    <property type="evidence" value="ECO:0007669"/>
    <property type="project" value="InterPro"/>
</dbReference>
<evidence type="ECO:0000313" key="7">
    <source>
        <dbReference type="EMBL" id="PLB55786.1"/>
    </source>
</evidence>
<dbReference type="PANTHER" id="PTHR42973">
    <property type="entry name" value="BINDING OXIDOREDUCTASE, PUTATIVE (AFU_ORTHOLOGUE AFUA_1G17690)-RELATED"/>
    <property type="match status" value="1"/>
</dbReference>
<keyword evidence="5" id="KW-0732">Signal</keyword>
<dbReference type="Gene3D" id="3.30.43.10">
    <property type="entry name" value="Uridine Diphospho-n-acetylenolpyruvylglucosamine Reductase, domain 2"/>
    <property type="match status" value="1"/>
</dbReference>
<dbReference type="InterPro" id="IPR016169">
    <property type="entry name" value="FAD-bd_PCMH_sub2"/>
</dbReference>
<evidence type="ECO:0000313" key="8">
    <source>
        <dbReference type="Proteomes" id="UP000234275"/>
    </source>
</evidence>
<evidence type="ECO:0000256" key="1">
    <source>
        <dbReference type="ARBA" id="ARBA00005466"/>
    </source>
</evidence>
<evidence type="ECO:0000256" key="3">
    <source>
        <dbReference type="ARBA" id="ARBA00022827"/>
    </source>
</evidence>
<organism evidence="7 8">
    <name type="scientific">Aspergillus steynii IBT 23096</name>
    <dbReference type="NCBI Taxonomy" id="1392250"/>
    <lineage>
        <taxon>Eukaryota</taxon>
        <taxon>Fungi</taxon>
        <taxon>Dikarya</taxon>
        <taxon>Ascomycota</taxon>
        <taxon>Pezizomycotina</taxon>
        <taxon>Eurotiomycetes</taxon>
        <taxon>Eurotiomycetidae</taxon>
        <taxon>Eurotiales</taxon>
        <taxon>Aspergillaceae</taxon>
        <taxon>Aspergillus</taxon>
        <taxon>Aspergillus subgen. Circumdati</taxon>
    </lineage>
</organism>
<gene>
    <name evidence="7" type="ORF">P170DRAFT_443498</name>
</gene>
<dbReference type="EMBL" id="MSFO01000001">
    <property type="protein sequence ID" value="PLB55786.1"/>
    <property type="molecule type" value="Genomic_DNA"/>
</dbReference>
<evidence type="ECO:0000256" key="4">
    <source>
        <dbReference type="ARBA" id="ARBA00023002"/>
    </source>
</evidence>
<evidence type="ECO:0000256" key="2">
    <source>
        <dbReference type="ARBA" id="ARBA00022630"/>
    </source>
</evidence>
<keyword evidence="8" id="KW-1185">Reference proteome</keyword>
<dbReference type="Proteomes" id="UP000234275">
    <property type="component" value="Unassembled WGS sequence"/>
</dbReference>
<protein>
    <submittedName>
        <fullName evidence="7">FAD binding domain-containing protein</fullName>
    </submittedName>
</protein>
<dbReference type="InterPro" id="IPR006094">
    <property type="entry name" value="Oxid_FAD_bind_N"/>
</dbReference>
<keyword evidence="2" id="KW-0285">Flavoprotein</keyword>